<accession>A0ACB9XCH1</accession>
<evidence type="ECO:0000313" key="1">
    <source>
        <dbReference type="EMBL" id="KAI4824329.1"/>
    </source>
</evidence>
<dbReference type="EMBL" id="CM043791">
    <property type="protein sequence ID" value="KAI4824329.1"/>
    <property type="molecule type" value="Genomic_DNA"/>
</dbReference>
<comment type="caution">
    <text evidence="1">The sequence shown here is derived from an EMBL/GenBank/DDBJ whole genome shotgun (WGS) entry which is preliminary data.</text>
</comment>
<sequence>MRTLVSVWLFWHPLSSAAIILFMSMAFITCCWVDCMREDKRKKQPREQDTWKWEEQPQHQEDNRSRYSHKGRNNNNNNTPEKVLSLWDHENPAMCDNMQACRCHQQYSYGLDREYGPAPPLSTLPGYDYYQPLLHPNLEYAKMSGLPEFSDPPQSSSQTMNPGLQISAVRPAFVRQYGGRESSLSGLSTGYSPRGSEVMWPRQAAPLADVTEQRDRHTGDTRKFYREAHIDDYHEQLQRDAHFLCSDQRMDTELMDRLVLQLNRIYPQILSDKEAHGFRKLSVPTKVRLAELLKHLHRKGEEACHEFYRGLHIHAEDVYSSLPTRVIQKGPMFFLSCFSFAVGIAMLYYYGEGETLRSTGPFLHCSAARFSKGAKDAFISYSEVGRRKKEDR</sequence>
<evidence type="ECO:0000313" key="2">
    <source>
        <dbReference type="Proteomes" id="UP001057452"/>
    </source>
</evidence>
<name>A0ACB9XCH1_CHAAC</name>
<keyword evidence="2" id="KW-1185">Reference proteome</keyword>
<organism evidence="1 2">
    <name type="scientific">Chaenocephalus aceratus</name>
    <name type="common">Blackfin icefish</name>
    <name type="synonym">Chaenichthys aceratus</name>
    <dbReference type="NCBI Taxonomy" id="36190"/>
    <lineage>
        <taxon>Eukaryota</taxon>
        <taxon>Metazoa</taxon>
        <taxon>Chordata</taxon>
        <taxon>Craniata</taxon>
        <taxon>Vertebrata</taxon>
        <taxon>Euteleostomi</taxon>
        <taxon>Actinopterygii</taxon>
        <taxon>Neopterygii</taxon>
        <taxon>Teleostei</taxon>
        <taxon>Neoteleostei</taxon>
        <taxon>Acanthomorphata</taxon>
        <taxon>Eupercaria</taxon>
        <taxon>Perciformes</taxon>
        <taxon>Notothenioidei</taxon>
        <taxon>Channichthyidae</taxon>
        <taxon>Chaenocephalus</taxon>
    </lineage>
</organism>
<protein>
    <submittedName>
        <fullName evidence="1">Uncharacterized protein</fullName>
    </submittedName>
</protein>
<gene>
    <name evidence="1" type="ORF">KUCAC02_012852</name>
</gene>
<proteinExistence type="predicted"/>
<reference evidence="1" key="1">
    <citation type="submission" date="2022-05" db="EMBL/GenBank/DDBJ databases">
        <title>Chromosome-level genome of Chaenocephalus aceratus.</title>
        <authorList>
            <person name="Park H."/>
        </authorList>
    </citation>
    <scope>NUCLEOTIDE SEQUENCE</scope>
    <source>
        <strain evidence="1">KU_202001</strain>
    </source>
</reference>
<dbReference type="Proteomes" id="UP001057452">
    <property type="component" value="Chromosome 7"/>
</dbReference>